<dbReference type="EMBL" id="BKAG01000045">
    <property type="protein sequence ID" value="GEP45285.1"/>
    <property type="molecule type" value="Genomic_DNA"/>
</dbReference>
<comment type="caution">
    <text evidence="1">The sequence shown here is derived from an EMBL/GenBank/DDBJ whole genome shotgun (WGS) entry which is preliminary data.</text>
</comment>
<dbReference type="Proteomes" id="UP000321577">
    <property type="component" value="Unassembled WGS sequence"/>
</dbReference>
<evidence type="ECO:0000313" key="2">
    <source>
        <dbReference type="Proteomes" id="UP000321577"/>
    </source>
</evidence>
<evidence type="ECO:0000313" key="1">
    <source>
        <dbReference type="EMBL" id="GEP45285.1"/>
    </source>
</evidence>
<name>A0A512MEW9_9BACT</name>
<dbReference type="AlphaFoldDB" id="A0A512MEW9"/>
<organism evidence="1 2">
    <name type="scientific">Brevifollis gellanilyticus</name>
    <dbReference type="NCBI Taxonomy" id="748831"/>
    <lineage>
        <taxon>Bacteria</taxon>
        <taxon>Pseudomonadati</taxon>
        <taxon>Verrucomicrobiota</taxon>
        <taxon>Verrucomicrobiia</taxon>
        <taxon>Verrucomicrobiales</taxon>
        <taxon>Verrucomicrobiaceae</taxon>
    </lineage>
</organism>
<reference evidence="1 2" key="1">
    <citation type="submission" date="2019-07" db="EMBL/GenBank/DDBJ databases">
        <title>Whole genome shotgun sequence of Brevifollis gellanilyticus NBRC 108608.</title>
        <authorList>
            <person name="Hosoyama A."/>
            <person name="Uohara A."/>
            <person name="Ohji S."/>
            <person name="Ichikawa N."/>
        </authorList>
    </citation>
    <scope>NUCLEOTIDE SEQUENCE [LARGE SCALE GENOMIC DNA]</scope>
    <source>
        <strain evidence="1 2">NBRC 108608</strain>
    </source>
</reference>
<sequence length="410" mass="45002">MAHSLPARRLKARIVALMQARGVRQRLGAAFCLCCAVLALLLPMIAASFGIARASAADVPAAVPARTATTKKHASILLTQKVIRANVFLHSDRRILQPHEVTTFLGDFSRMKEAELLGAPNLTTSLKQREVMGLHELKPGSQEELAGVRTSIVASDVNQGRVVIETTVELGIEEGPLKAGPPTLGEIHWDRVKRYEVSAMAELATNEGLIIHLKTAEKPVTILLVARAIESNSLAGVNQFSEYEKSATGNQVRLSLYGSLIFSREEIQKQLEETQAASARIKAAKDPKAIREMLDYFQSRRVSYSQPPPQIVTIGDSAVFQTKLGEWRLTPTLRKGDDTLLIRVEPLNEIPPAGQVRFSTLGSKTEFLTGPDMNQEMAGKSMLTLYPEKPSEGFGERVSVRAERVMKMTE</sequence>
<gene>
    <name evidence="1" type="ORF">BGE01nite_45760</name>
</gene>
<proteinExistence type="predicted"/>
<accession>A0A512MEW9</accession>
<protein>
    <submittedName>
        <fullName evidence="1">Uncharacterized protein</fullName>
    </submittedName>
</protein>
<keyword evidence="2" id="KW-1185">Reference proteome</keyword>
<dbReference type="RefSeq" id="WP_146854024.1">
    <property type="nucleotide sequence ID" value="NZ_BKAG01000045.1"/>
</dbReference>